<dbReference type="SUPFAM" id="SSF52096">
    <property type="entry name" value="ClpP/crotonase"/>
    <property type="match status" value="1"/>
</dbReference>
<dbReference type="Pfam" id="PF00378">
    <property type="entry name" value="ECH_1"/>
    <property type="match status" value="1"/>
</dbReference>
<evidence type="ECO:0000313" key="5">
    <source>
        <dbReference type="EMBL" id="OYO16677.1"/>
    </source>
</evidence>
<dbReference type="InterPro" id="IPR029045">
    <property type="entry name" value="ClpP/crotonase-like_dom_sf"/>
</dbReference>
<dbReference type="CDD" id="cd06558">
    <property type="entry name" value="crotonase-like"/>
    <property type="match status" value="1"/>
</dbReference>
<dbReference type="EMBL" id="NMVQ01000047">
    <property type="protein sequence ID" value="OYO16677.1"/>
    <property type="molecule type" value="Genomic_DNA"/>
</dbReference>
<reference evidence="5 6" key="1">
    <citation type="submission" date="2017-07" db="EMBL/GenBank/DDBJ databases">
        <title>Draft whole genome sequences of clinical Proprionibacteriaceae strains.</title>
        <authorList>
            <person name="Bernier A.-M."/>
            <person name="Bernard K."/>
            <person name="Domingo M.-C."/>
        </authorList>
    </citation>
    <scope>NUCLEOTIDE SEQUENCE [LARGE SCALE GENOMIC DNA]</scope>
    <source>
        <strain evidence="5 6">NML 130396</strain>
    </source>
</reference>
<comment type="caution">
    <text evidence="5">The sequence shown here is derived from an EMBL/GenBank/DDBJ whole genome shotgun (WGS) entry which is preliminary data.</text>
</comment>
<dbReference type="EC" id="4.2.1.17" evidence="5"/>
<dbReference type="InterPro" id="IPR014748">
    <property type="entry name" value="Enoyl-CoA_hydra_C"/>
</dbReference>
<evidence type="ECO:0000256" key="4">
    <source>
        <dbReference type="SAM" id="MobiDB-lite"/>
    </source>
</evidence>
<evidence type="ECO:0000313" key="6">
    <source>
        <dbReference type="Proteomes" id="UP000216311"/>
    </source>
</evidence>
<comment type="similarity">
    <text evidence="1">Belongs to the enoyl-CoA hydratase/isomerase family.</text>
</comment>
<dbReference type="GO" id="GO:0004300">
    <property type="term" value="F:enoyl-CoA hydratase activity"/>
    <property type="evidence" value="ECO:0007669"/>
    <property type="project" value="UniProtKB-EC"/>
</dbReference>
<sequence length="248" mass="25939">MTVHSEHRDGVTILTIDRPERRNALDPPTMRELTAGLRAAAADRTVRCVVLTGKAPAFCAGLDLAAAAAGELPDPADNPQRLLGPEFPVPVVAAVDGPAVGGGFELALACELRVASPRAWFGLPEVTRGLVPTDTGVELTRVLPGAVAFEVALAGGRLSAERAYALGLVSQLVADPVAAAGELGQRIAEGAPRAMAHCRDLLHRSPFERGTAWEQEKRDLAAQLLSGPEAAEGTAAFGARRPPRWGSR</sequence>
<dbReference type="PANTHER" id="PTHR11941:SF169">
    <property type="entry name" value="(7AS)-7A-METHYL-1,5-DIOXO-2,3,5,6,7,7A-HEXAHYDRO-1H-INDENE-CARBOXYL-COA HYDROLASE"/>
    <property type="match status" value="1"/>
</dbReference>
<organism evidence="5 6">
    <name type="scientific">Enemella dayhoffiae</name>
    <dbReference type="NCBI Taxonomy" id="2016507"/>
    <lineage>
        <taxon>Bacteria</taxon>
        <taxon>Bacillati</taxon>
        <taxon>Actinomycetota</taxon>
        <taxon>Actinomycetes</taxon>
        <taxon>Propionibacteriales</taxon>
        <taxon>Propionibacteriaceae</taxon>
        <taxon>Enemella</taxon>
    </lineage>
</organism>
<dbReference type="Gene3D" id="1.10.12.10">
    <property type="entry name" value="Lyase 2-enoyl-coa Hydratase, Chain A, domain 2"/>
    <property type="match status" value="1"/>
</dbReference>
<feature type="region of interest" description="Disordered" evidence="4">
    <location>
        <begin position="225"/>
        <end position="248"/>
    </location>
</feature>
<evidence type="ECO:0000256" key="3">
    <source>
        <dbReference type="ARBA" id="ARBA00023239"/>
    </source>
</evidence>
<dbReference type="Gene3D" id="3.90.226.10">
    <property type="entry name" value="2-enoyl-CoA Hydratase, Chain A, domain 1"/>
    <property type="match status" value="1"/>
</dbReference>
<dbReference type="RefSeq" id="WP_094365563.1">
    <property type="nucleotide sequence ID" value="NZ_NMVQ01000047.1"/>
</dbReference>
<dbReference type="OrthoDB" id="9777711at2"/>
<dbReference type="InterPro" id="IPR001753">
    <property type="entry name" value="Enoyl-CoA_hydra/iso"/>
</dbReference>
<dbReference type="GO" id="GO:0006635">
    <property type="term" value="P:fatty acid beta-oxidation"/>
    <property type="evidence" value="ECO:0007669"/>
    <property type="project" value="TreeGrafter"/>
</dbReference>
<dbReference type="AlphaFoldDB" id="A0A255GLF6"/>
<proteinExistence type="inferred from homology"/>
<keyword evidence="6" id="KW-1185">Reference proteome</keyword>
<dbReference type="Proteomes" id="UP000216311">
    <property type="component" value="Unassembled WGS sequence"/>
</dbReference>
<name>A0A255GLF6_9ACTN</name>
<gene>
    <name evidence="5" type="ORF">CGZ93_17580</name>
</gene>
<keyword evidence="3 5" id="KW-0456">Lyase</keyword>
<protein>
    <submittedName>
        <fullName evidence="5">Enoyl-CoA hydratase</fullName>
        <ecNumber evidence="5">4.2.1.17</ecNumber>
    </submittedName>
</protein>
<evidence type="ECO:0000256" key="2">
    <source>
        <dbReference type="ARBA" id="ARBA00023098"/>
    </source>
</evidence>
<evidence type="ECO:0000256" key="1">
    <source>
        <dbReference type="ARBA" id="ARBA00005254"/>
    </source>
</evidence>
<accession>A0A255GLF6</accession>
<keyword evidence="2" id="KW-0443">Lipid metabolism</keyword>
<dbReference type="PANTHER" id="PTHR11941">
    <property type="entry name" value="ENOYL-COA HYDRATASE-RELATED"/>
    <property type="match status" value="1"/>
</dbReference>